<evidence type="ECO:0000256" key="4">
    <source>
        <dbReference type="ARBA" id="ARBA00023235"/>
    </source>
</evidence>
<comment type="similarity">
    <text evidence="5">Belongs to the FKBP-type PPIase family. FKBP2 subfamily.</text>
</comment>
<evidence type="ECO:0000313" key="9">
    <source>
        <dbReference type="EMBL" id="SGZ39578.1"/>
    </source>
</evidence>
<dbReference type="EC" id="5.2.1.8" evidence="2 6"/>
<dbReference type="PROSITE" id="PS50059">
    <property type="entry name" value="FKBP_PPIASE"/>
    <property type="match status" value="1"/>
</dbReference>
<dbReference type="SUPFAM" id="SSF54534">
    <property type="entry name" value="FKBP-like"/>
    <property type="match status" value="1"/>
</dbReference>
<feature type="domain" description="PPIase FKBP-type" evidence="8">
    <location>
        <begin position="44"/>
        <end position="133"/>
    </location>
</feature>
<proteinExistence type="inferred from homology"/>
<evidence type="ECO:0000256" key="3">
    <source>
        <dbReference type="ARBA" id="ARBA00023110"/>
    </source>
</evidence>
<dbReference type="PANTHER" id="PTHR45779:SF7">
    <property type="entry name" value="PEPTIDYLPROLYL ISOMERASE"/>
    <property type="match status" value="1"/>
</dbReference>
<dbReference type="EMBL" id="FQNF01000026">
    <property type="protein sequence ID" value="SGZ39578.1"/>
    <property type="molecule type" value="Genomic_DNA"/>
</dbReference>
<dbReference type="Pfam" id="PF00254">
    <property type="entry name" value="FKBP_C"/>
    <property type="match status" value="1"/>
</dbReference>
<sequence length="133" mass="14118">MQLSFLITSIISLFLALAQAGSLTELEIKTVKSVSDCKQTAKKGDLISVHYTGSLLSDGSIFDSSINRGQPIQFTLGVGQVIKGWDEGLLGACVGEKRDLYIPSALAYGSRGAGNVIPPNSDLLFETELVAIK</sequence>
<dbReference type="AlphaFoldDB" id="A0A1L0AZL6"/>
<dbReference type="InterPro" id="IPR044609">
    <property type="entry name" value="FKBP2/11"/>
</dbReference>
<dbReference type="Gene3D" id="3.10.50.40">
    <property type="match status" value="1"/>
</dbReference>
<feature type="chain" id="PRO_5012769446" description="peptidylprolyl isomerase" evidence="7">
    <location>
        <begin position="21"/>
        <end position="133"/>
    </location>
</feature>
<dbReference type="PANTHER" id="PTHR45779">
    <property type="entry name" value="PEPTIDYLPROLYL ISOMERASE"/>
    <property type="match status" value="1"/>
</dbReference>
<dbReference type="OrthoDB" id="1902587at2759"/>
<evidence type="ECO:0000313" key="10">
    <source>
        <dbReference type="Proteomes" id="UP000183365"/>
    </source>
</evidence>
<name>A0A1L0AZL6_9ASCO</name>
<dbReference type="GO" id="GO:0016020">
    <property type="term" value="C:membrane"/>
    <property type="evidence" value="ECO:0007669"/>
    <property type="project" value="EnsemblFungi"/>
</dbReference>
<feature type="signal peptide" evidence="7">
    <location>
        <begin position="1"/>
        <end position="20"/>
    </location>
</feature>
<reference evidence="10" key="1">
    <citation type="submission" date="2016-11" db="EMBL/GenBank/DDBJ databases">
        <authorList>
            <person name="Guldener U."/>
        </authorList>
    </citation>
    <scope>NUCLEOTIDE SEQUENCE [LARGE SCALE GENOMIC DNA]</scope>
</reference>
<organism evidence="9 10">
    <name type="scientific">Hanseniaspora guilliermondii</name>
    <dbReference type="NCBI Taxonomy" id="56406"/>
    <lineage>
        <taxon>Eukaryota</taxon>
        <taxon>Fungi</taxon>
        <taxon>Dikarya</taxon>
        <taxon>Ascomycota</taxon>
        <taxon>Saccharomycotina</taxon>
        <taxon>Saccharomycetes</taxon>
        <taxon>Saccharomycodales</taxon>
        <taxon>Saccharomycodaceae</taxon>
        <taxon>Hanseniaspora</taxon>
    </lineage>
</organism>
<dbReference type="GO" id="GO:0003755">
    <property type="term" value="F:peptidyl-prolyl cis-trans isomerase activity"/>
    <property type="evidence" value="ECO:0007669"/>
    <property type="project" value="UniProtKB-KW"/>
</dbReference>
<dbReference type="FunFam" id="3.10.50.40:FF:000006">
    <property type="entry name" value="Peptidyl-prolyl cis-trans isomerase"/>
    <property type="match status" value="1"/>
</dbReference>
<keyword evidence="4 6" id="KW-0413">Isomerase</keyword>
<evidence type="ECO:0000256" key="1">
    <source>
        <dbReference type="ARBA" id="ARBA00000971"/>
    </source>
</evidence>
<evidence type="ECO:0000256" key="7">
    <source>
        <dbReference type="SAM" id="SignalP"/>
    </source>
</evidence>
<dbReference type="GO" id="GO:0005528">
    <property type="term" value="F:FK506 binding"/>
    <property type="evidence" value="ECO:0007669"/>
    <property type="project" value="EnsemblFungi"/>
</dbReference>
<keyword evidence="10" id="KW-1185">Reference proteome</keyword>
<evidence type="ECO:0000256" key="5">
    <source>
        <dbReference type="ARBA" id="ARBA00024206"/>
    </source>
</evidence>
<dbReference type="InterPro" id="IPR001179">
    <property type="entry name" value="PPIase_FKBP_dom"/>
</dbReference>
<protein>
    <recommendedName>
        <fullName evidence="2 6">peptidylprolyl isomerase</fullName>
        <ecNumber evidence="2 6">5.2.1.8</ecNumber>
    </recommendedName>
</protein>
<dbReference type="Proteomes" id="UP000183365">
    <property type="component" value="Unassembled WGS sequence"/>
</dbReference>
<gene>
    <name evidence="9" type="ORF">HGUI_01778</name>
</gene>
<evidence type="ECO:0000259" key="8">
    <source>
        <dbReference type="PROSITE" id="PS50059"/>
    </source>
</evidence>
<keyword evidence="3 6" id="KW-0697">Rotamase</keyword>
<comment type="catalytic activity">
    <reaction evidence="1 6">
        <text>[protein]-peptidylproline (omega=180) = [protein]-peptidylproline (omega=0)</text>
        <dbReference type="Rhea" id="RHEA:16237"/>
        <dbReference type="Rhea" id="RHEA-COMP:10747"/>
        <dbReference type="Rhea" id="RHEA-COMP:10748"/>
        <dbReference type="ChEBI" id="CHEBI:83833"/>
        <dbReference type="ChEBI" id="CHEBI:83834"/>
        <dbReference type="EC" id="5.2.1.8"/>
    </reaction>
</comment>
<evidence type="ECO:0000256" key="2">
    <source>
        <dbReference type="ARBA" id="ARBA00013194"/>
    </source>
</evidence>
<dbReference type="VEuPathDB" id="FungiDB:HGUI_01778"/>
<keyword evidence="7" id="KW-0732">Signal</keyword>
<dbReference type="GO" id="GO:0005783">
    <property type="term" value="C:endoplasmic reticulum"/>
    <property type="evidence" value="ECO:0007669"/>
    <property type="project" value="TreeGrafter"/>
</dbReference>
<evidence type="ECO:0000256" key="6">
    <source>
        <dbReference type="PROSITE-ProRule" id="PRU00277"/>
    </source>
</evidence>
<accession>A0A1L0AZL6</accession>
<dbReference type="InterPro" id="IPR046357">
    <property type="entry name" value="PPIase_dom_sf"/>
</dbReference>